<keyword evidence="7" id="KW-0539">Nucleus</keyword>
<dbReference type="CDD" id="cd12148">
    <property type="entry name" value="fungal_TF_MHR"/>
    <property type="match status" value="1"/>
</dbReference>
<gene>
    <name evidence="10" type="ORF">C361_00336</name>
</gene>
<keyword evidence="2" id="KW-0479">Metal-binding</keyword>
<evidence type="ECO:0000256" key="7">
    <source>
        <dbReference type="ARBA" id="ARBA00023242"/>
    </source>
</evidence>
<dbReference type="PANTHER" id="PTHR31313:SF78">
    <property type="entry name" value="TRANSCRIPTION FACTOR DOMAIN-CONTAINING PROTEIN"/>
    <property type="match status" value="1"/>
</dbReference>
<evidence type="ECO:0000313" key="10">
    <source>
        <dbReference type="EMBL" id="OXG29902.1"/>
    </source>
</evidence>
<feature type="region of interest" description="Disordered" evidence="8">
    <location>
        <begin position="348"/>
        <end position="370"/>
    </location>
</feature>
<dbReference type="GO" id="GO:0008270">
    <property type="term" value="F:zinc ion binding"/>
    <property type="evidence" value="ECO:0007669"/>
    <property type="project" value="InterPro"/>
</dbReference>
<evidence type="ECO:0000256" key="6">
    <source>
        <dbReference type="ARBA" id="ARBA00023163"/>
    </source>
</evidence>
<dbReference type="SMART" id="SM00066">
    <property type="entry name" value="GAL4"/>
    <property type="match status" value="1"/>
</dbReference>
<dbReference type="GO" id="GO:0003677">
    <property type="term" value="F:DNA binding"/>
    <property type="evidence" value="ECO:0007669"/>
    <property type="project" value="UniProtKB-KW"/>
</dbReference>
<dbReference type="CDD" id="cd00067">
    <property type="entry name" value="GAL4"/>
    <property type="match status" value="1"/>
</dbReference>
<dbReference type="SUPFAM" id="SSF57701">
    <property type="entry name" value="Zn2/Cys6 DNA-binding domain"/>
    <property type="match status" value="1"/>
</dbReference>
<dbReference type="PRINTS" id="PR00755">
    <property type="entry name" value="AFLATOXINBRP"/>
</dbReference>
<proteinExistence type="predicted"/>
<feature type="region of interest" description="Disordered" evidence="8">
    <location>
        <begin position="82"/>
        <end position="138"/>
    </location>
</feature>
<dbReference type="PANTHER" id="PTHR31313">
    <property type="entry name" value="TY1 ENHANCER ACTIVATOR"/>
    <property type="match status" value="1"/>
</dbReference>
<dbReference type="InterPro" id="IPR001138">
    <property type="entry name" value="Zn2Cys6_DnaBD"/>
</dbReference>
<dbReference type="GO" id="GO:0000981">
    <property type="term" value="F:DNA-binding transcription factor activity, RNA polymerase II-specific"/>
    <property type="evidence" value="ECO:0007669"/>
    <property type="project" value="InterPro"/>
</dbReference>
<dbReference type="OrthoDB" id="2571241at2759"/>
<keyword evidence="6" id="KW-0804">Transcription</keyword>
<keyword evidence="3" id="KW-0862">Zinc</keyword>
<comment type="caution">
    <text evidence="10">The sequence shown here is derived from an EMBL/GenBank/DDBJ whole genome shotgun (WGS) entry which is preliminary data.</text>
</comment>
<accession>A0A854QR19</accession>
<dbReference type="Pfam" id="PF00172">
    <property type="entry name" value="Zn_clus"/>
    <property type="match status" value="1"/>
</dbReference>
<protein>
    <recommendedName>
        <fullName evidence="9">Zn(2)-C6 fungal-type domain-containing protein</fullName>
    </recommendedName>
</protein>
<evidence type="ECO:0000256" key="2">
    <source>
        <dbReference type="ARBA" id="ARBA00022723"/>
    </source>
</evidence>
<comment type="subcellular location">
    <subcellularLocation>
        <location evidence="1">Nucleus</location>
    </subcellularLocation>
</comment>
<dbReference type="Gene3D" id="4.10.240.10">
    <property type="entry name" value="Zn(2)-C6 fungal-type DNA-binding domain"/>
    <property type="match status" value="1"/>
</dbReference>
<dbReference type="GO" id="GO:0005634">
    <property type="term" value="C:nucleus"/>
    <property type="evidence" value="ECO:0007669"/>
    <property type="project" value="UniProtKB-SubCell"/>
</dbReference>
<sequence length="1039" mass="116377">MIETGIQHFLRDPSNNDDTDAPENSIACPLFPDNQQAVFGFEKPPKELRISCDTCRIKKIKCPGEKPTCRNCEQKGRSCTYPTAVRRRGPDKNPGARMKNKIKRAEQSRKLQGRDQDPSYSTSSKGIGLYQRASSPPKLPLKSPIHDIPISQNTQETQLQMVRQQLPILPRSSPISLPLQPSYQDPLHSTVDFHSSDLTSPTLFKPESTRDMLLTQTQSLQAPIAIPAVSAQPLGPQPLQSIIDQAITPKIGHLALNTQSGLAPQSDPSSTEPSAQNLFNLSQQQFQKEIPLTVTSLPTCDQSPFIPISAIPQDVATFNPSSGEDILSYTTERGPQAFSAHTDNSLVNVGSAPSQPPFSPNHTPPRDSSALETMPLFSPLITGFDINNYAKLPGTNTRVETWDGQRSSRGTEIAGLLPVKDMAIADGSLTCDQLSYSIAGGTTGFSSLALLNDGQIQTSEGPDGPSQFRDTKEWMSKTVPAWYSFLPGNSDNSYVSSSATDILNQGVHSQNLKRKAESAPHADDEYEMYTPPGNIQAAMDGWWNWILAHYDKDKNAAMQSVIKACHSFFTNAHIWLNFFNKSLFFSSLFSQASYSNALEYKTTSLRAAPHVLLSILSLVTLLQKGHTPEGQQLALLFQREAQSILNYCISAGSQDPSLVAAAIIIATFEMQPHVEHTTDRLGDAVLMLDGIGLSVFSSRLDADDVRVSTSITGLPRLAHSTVLATTASEREVQLEPSITKWAQVPAWATHWSEGDVWKEEMRRMLWAASSISATLSLWRFMVGKNSYNLEISHPERFRLFFPGEMAVIEAGDGEQGKTTPWALYHRVISLWHFVVNNQPLNVDCKLDVVRELRAVEDDIQVFIDAGVLKIYIWQSADWAMFIRRVLGVMDSQALRRWFRNEVTFFKALAGDRPGVPGVRQRPLYTWWYVMQVSSALELSRMRKEFWDDSDLIYNMALAGLDQVIKYWNCQNVLGPYFLYLQHKYRIVLEERQRLLHAEVHGRVQDLYLEQLKIFREEAEGRFAKIQNISKYRDSKLYYQ</sequence>
<dbReference type="InterPro" id="IPR051615">
    <property type="entry name" value="Transcr_Regulatory_Elem"/>
</dbReference>
<evidence type="ECO:0000256" key="1">
    <source>
        <dbReference type="ARBA" id="ARBA00004123"/>
    </source>
</evidence>
<keyword evidence="5" id="KW-0238">DNA-binding</keyword>
<reference evidence="10 11" key="1">
    <citation type="submission" date="2017-06" db="EMBL/GenBank/DDBJ databases">
        <title>Global population genomics of the pathogenic fungus Cryptococcus neoformans var. grubii.</title>
        <authorList>
            <person name="Cuomo C."/>
            <person name="Litvintseva A."/>
            <person name="Chen Y."/>
            <person name="Young S."/>
            <person name="Zeng Q."/>
            <person name="Chapman S."/>
            <person name="Gujja S."/>
            <person name="Saif S."/>
            <person name="Birren B."/>
        </authorList>
    </citation>
    <scope>NUCLEOTIDE SEQUENCE [LARGE SCALE GENOMIC DNA]</scope>
    <source>
        <strain evidence="10 11">Tu259-1</strain>
    </source>
</reference>
<dbReference type="AlphaFoldDB" id="A0A854QR19"/>
<feature type="region of interest" description="Disordered" evidence="8">
    <location>
        <begin position="1"/>
        <end position="23"/>
    </location>
</feature>
<dbReference type="PROSITE" id="PS00463">
    <property type="entry name" value="ZN2_CY6_FUNGAL_1"/>
    <property type="match status" value="1"/>
</dbReference>
<dbReference type="PROSITE" id="PS50048">
    <property type="entry name" value="ZN2_CY6_FUNGAL_2"/>
    <property type="match status" value="1"/>
</dbReference>
<feature type="compositionally biased region" description="Pro residues" evidence="8">
    <location>
        <begin position="354"/>
        <end position="363"/>
    </location>
</feature>
<evidence type="ECO:0000256" key="3">
    <source>
        <dbReference type="ARBA" id="ARBA00022833"/>
    </source>
</evidence>
<dbReference type="EMBL" id="AMKT01000007">
    <property type="protein sequence ID" value="OXG29902.1"/>
    <property type="molecule type" value="Genomic_DNA"/>
</dbReference>
<name>A0A854QR19_CRYNE</name>
<dbReference type="Proteomes" id="UP000199727">
    <property type="component" value="Unassembled WGS sequence"/>
</dbReference>
<evidence type="ECO:0000256" key="4">
    <source>
        <dbReference type="ARBA" id="ARBA00023015"/>
    </source>
</evidence>
<dbReference type="InterPro" id="IPR036864">
    <property type="entry name" value="Zn2-C6_fun-type_DNA-bd_sf"/>
</dbReference>
<evidence type="ECO:0000259" key="9">
    <source>
        <dbReference type="PROSITE" id="PS50048"/>
    </source>
</evidence>
<organism evidence="10 11">
    <name type="scientific">Cryptococcus neoformans Tu259-1</name>
    <dbReference type="NCBI Taxonomy" id="1230072"/>
    <lineage>
        <taxon>Eukaryota</taxon>
        <taxon>Fungi</taxon>
        <taxon>Dikarya</taxon>
        <taxon>Basidiomycota</taxon>
        <taxon>Agaricomycotina</taxon>
        <taxon>Tremellomycetes</taxon>
        <taxon>Tremellales</taxon>
        <taxon>Cryptococcaceae</taxon>
        <taxon>Cryptococcus</taxon>
        <taxon>Cryptococcus neoformans species complex</taxon>
    </lineage>
</organism>
<evidence type="ECO:0000256" key="8">
    <source>
        <dbReference type="SAM" id="MobiDB-lite"/>
    </source>
</evidence>
<evidence type="ECO:0000313" key="11">
    <source>
        <dbReference type="Proteomes" id="UP000199727"/>
    </source>
</evidence>
<evidence type="ECO:0000256" key="5">
    <source>
        <dbReference type="ARBA" id="ARBA00023125"/>
    </source>
</evidence>
<feature type="compositionally biased region" description="Basic and acidic residues" evidence="8">
    <location>
        <begin position="103"/>
        <end position="117"/>
    </location>
</feature>
<keyword evidence="4" id="KW-0805">Transcription regulation</keyword>
<feature type="domain" description="Zn(2)-C6 fungal-type" evidence="9">
    <location>
        <begin position="51"/>
        <end position="81"/>
    </location>
</feature>